<comment type="subcellular location">
    <subcellularLocation>
        <location evidence="3">Cell membrane</location>
    </subcellularLocation>
</comment>
<dbReference type="SMART" id="SM00387">
    <property type="entry name" value="HATPase_c"/>
    <property type="match status" value="1"/>
</dbReference>
<keyword evidence="9" id="KW-1133">Transmembrane helix</keyword>
<dbReference type="FunFam" id="1.10.287.130:FF:000001">
    <property type="entry name" value="Two-component sensor histidine kinase"/>
    <property type="match status" value="1"/>
</dbReference>
<dbReference type="GO" id="GO:0005509">
    <property type="term" value="F:calcium ion binding"/>
    <property type="evidence" value="ECO:0007669"/>
    <property type="project" value="UniProtKB-ARBA"/>
</dbReference>
<dbReference type="PANTHER" id="PTHR45436:SF5">
    <property type="entry name" value="SENSOR HISTIDINE KINASE TRCS"/>
    <property type="match status" value="1"/>
</dbReference>
<dbReference type="Pfam" id="PF00512">
    <property type="entry name" value="HisKA"/>
    <property type="match status" value="1"/>
</dbReference>
<dbReference type="CDD" id="cd00082">
    <property type="entry name" value="HisKA"/>
    <property type="match status" value="1"/>
</dbReference>
<dbReference type="InterPro" id="IPR003594">
    <property type="entry name" value="HATPase_dom"/>
</dbReference>
<evidence type="ECO:0000256" key="1">
    <source>
        <dbReference type="ARBA" id="ARBA00000085"/>
    </source>
</evidence>
<organism evidence="15 16">
    <name type="scientific">Micromonospora olivasterospora</name>
    <dbReference type="NCBI Taxonomy" id="1880"/>
    <lineage>
        <taxon>Bacteria</taxon>
        <taxon>Bacillati</taxon>
        <taxon>Actinomycetota</taxon>
        <taxon>Actinomycetes</taxon>
        <taxon>Micromonosporales</taxon>
        <taxon>Micromonosporaceae</taxon>
        <taxon>Micromonospora</taxon>
    </lineage>
</organism>
<dbReference type="SUPFAM" id="SSF47384">
    <property type="entry name" value="Homodimeric domain of signal transducing histidine kinase"/>
    <property type="match status" value="1"/>
</dbReference>
<comment type="caution">
    <text evidence="15">The sequence shown here is derived from an EMBL/GenBank/DDBJ whole genome shotgun (WGS) entry which is preliminary data.</text>
</comment>
<dbReference type="PRINTS" id="PR00344">
    <property type="entry name" value="BCTRLSENSOR"/>
</dbReference>
<dbReference type="Gene3D" id="6.10.340.10">
    <property type="match status" value="1"/>
</dbReference>
<dbReference type="SMART" id="SM00304">
    <property type="entry name" value="HAMP"/>
    <property type="match status" value="1"/>
</dbReference>
<dbReference type="InterPro" id="IPR050428">
    <property type="entry name" value="TCS_sensor_his_kinase"/>
</dbReference>
<feature type="region of interest" description="Disordered" evidence="12">
    <location>
        <begin position="65"/>
        <end position="89"/>
    </location>
</feature>
<dbReference type="GO" id="GO:0005886">
    <property type="term" value="C:plasma membrane"/>
    <property type="evidence" value="ECO:0007669"/>
    <property type="project" value="UniProtKB-SubCell"/>
</dbReference>
<feature type="domain" description="Histidine kinase" evidence="13">
    <location>
        <begin position="275"/>
        <end position="478"/>
    </location>
</feature>
<dbReference type="InterPro" id="IPR036097">
    <property type="entry name" value="HisK_dim/P_sf"/>
</dbReference>
<dbReference type="CDD" id="cd00075">
    <property type="entry name" value="HATPase"/>
    <property type="match status" value="1"/>
</dbReference>
<dbReference type="AlphaFoldDB" id="A0A562IF06"/>
<dbReference type="EC" id="2.7.13.3" evidence="4"/>
<evidence type="ECO:0000256" key="12">
    <source>
        <dbReference type="SAM" id="MobiDB-lite"/>
    </source>
</evidence>
<dbReference type="InterPro" id="IPR004358">
    <property type="entry name" value="Sig_transdc_His_kin-like_C"/>
</dbReference>
<keyword evidence="10" id="KW-0902">Two-component regulatory system</keyword>
<evidence type="ECO:0000259" key="13">
    <source>
        <dbReference type="PROSITE" id="PS50109"/>
    </source>
</evidence>
<feature type="domain" description="HAMP" evidence="14">
    <location>
        <begin position="198"/>
        <end position="260"/>
    </location>
</feature>
<gene>
    <name evidence="15" type="ORF">JD77_04587</name>
</gene>
<dbReference type="CDD" id="cd06225">
    <property type="entry name" value="HAMP"/>
    <property type="match status" value="1"/>
</dbReference>
<reference evidence="15 16" key="1">
    <citation type="submission" date="2019-07" db="EMBL/GenBank/DDBJ databases">
        <title>R&amp;d 2014.</title>
        <authorList>
            <person name="Klenk H.-P."/>
        </authorList>
    </citation>
    <scope>NUCLEOTIDE SEQUENCE [LARGE SCALE GENOMIC DNA]</scope>
    <source>
        <strain evidence="15 16">DSM 43868</strain>
    </source>
</reference>
<dbReference type="SMART" id="SM00388">
    <property type="entry name" value="HisKA"/>
    <property type="match status" value="1"/>
</dbReference>
<dbReference type="GO" id="GO:0000155">
    <property type="term" value="F:phosphorelay sensor kinase activity"/>
    <property type="evidence" value="ECO:0007669"/>
    <property type="project" value="InterPro"/>
</dbReference>
<feature type="region of interest" description="Disordered" evidence="12">
    <location>
        <begin position="476"/>
        <end position="524"/>
    </location>
</feature>
<feature type="compositionally biased region" description="Basic residues" evidence="12">
    <location>
        <begin position="512"/>
        <end position="524"/>
    </location>
</feature>
<evidence type="ECO:0000259" key="14">
    <source>
        <dbReference type="PROSITE" id="PS50885"/>
    </source>
</evidence>
<evidence type="ECO:0000256" key="11">
    <source>
        <dbReference type="ARBA" id="ARBA00023136"/>
    </source>
</evidence>
<keyword evidence="16" id="KW-1185">Reference proteome</keyword>
<dbReference type="InterPro" id="IPR036890">
    <property type="entry name" value="HATPase_C_sf"/>
</dbReference>
<dbReference type="FunFam" id="3.30.565.10:FF:000006">
    <property type="entry name" value="Sensor histidine kinase WalK"/>
    <property type="match status" value="1"/>
</dbReference>
<evidence type="ECO:0000256" key="9">
    <source>
        <dbReference type="ARBA" id="ARBA00022989"/>
    </source>
</evidence>
<dbReference type="Gene3D" id="1.10.287.130">
    <property type="match status" value="1"/>
</dbReference>
<dbReference type="PROSITE" id="PS50109">
    <property type="entry name" value="HIS_KIN"/>
    <property type="match status" value="1"/>
</dbReference>
<sequence length="682" mass="70877">MSSSRRTDRLRRWLAGRSLRTRLVAAVVALLALVTVAIGGLTTVALRHFLVGRVDAQLTAGDRLDRWRGDRPRGAPLPSRDIEPPPGYPPGSIAVRLVDGRVDEARIRTSTGPTEALATDTAAPLARLPADGQPRTVDLDAQGDYRAVARPAADGAVLVFALPLNEVEETLWAVVLAQAGVAGAGLLVAGALGALIIQATLRPLRRVAATATRVTELPLDRGEVALSVRVPAADTDPRTEVGQVGGALNRMLGHVAAALAARQASETRVRQFVADASHELRTPLAAIRGYAEVARRGRDRVPPDVAHALRRVESESTRMTSLVDDLLLLARLDSGRPLAVEPVDLTALVVDAVSDAHVAGPEHRWQLDLPEAELVVPGDAARLHQVVANLLANARVHTPPGTTVTTRLAAVPGGVALSVADGGPGIPAELQGEVFERFARGDSSRSRAHGSTGLGLAIVAAVVEAHHGRVEVTSRPAGRCSRCGCRRPRSPQVPGDHGVGGGTAPRGGRQLHDRRGRRVRGRRVRGAAFGAAGAGGAELGAGQGGAVYREWASRAVGGRSGGRASAPAPGPSGCCPTGASTCSGRAGMGCSSLARTARRTCRRACRASAGWACGCRPAPGRPCSGCPRTSCATCGYRWPTCGGRRPPRRPSGSATAGSPTSWSRWRGTGCARSAEPTRSARV</sequence>
<evidence type="ECO:0000256" key="5">
    <source>
        <dbReference type="ARBA" id="ARBA00022553"/>
    </source>
</evidence>
<dbReference type="Proteomes" id="UP000319825">
    <property type="component" value="Unassembled WGS sequence"/>
</dbReference>
<evidence type="ECO:0000256" key="2">
    <source>
        <dbReference type="ARBA" id="ARBA00001968"/>
    </source>
</evidence>
<feature type="compositionally biased region" description="Polar residues" evidence="12">
    <location>
        <begin position="654"/>
        <end position="663"/>
    </location>
</feature>
<evidence type="ECO:0000256" key="3">
    <source>
        <dbReference type="ARBA" id="ARBA00004236"/>
    </source>
</evidence>
<evidence type="ECO:0000313" key="16">
    <source>
        <dbReference type="Proteomes" id="UP000319825"/>
    </source>
</evidence>
<dbReference type="Gene3D" id="3.30.565.10">
    <property type="entry name" value="Histidine kinase-like ATPase, C-terminal domain"/>
    <property type="match status" value="1"/>
</dbReference>
<evidence type="ECO:0000256" key="8">
    <source>
        <dbReference type="ARBA" id="ARBA00022777"/>
    </source>
</evidence>
<evidence type="ECO:0000256" key="10">
    <source>
        <dbReference type="ARBA" id="ARBA00023012"/>
    </source>
</evidence>
<evidence type="ECO:0000256" key="6">
    <source>
        <dbReference type="ARBA" id="ARBA00022679"/>
    </source>
</evidence>
<dbReference type="InterPro" id="IPR005467">
    <property type="entry name" value="His_kinase_dom"/>
</dbReference>
<dbReference type="PANTHER" id="PTHR45436">
    <property type="entry name" value="SENSOR HISTIDINE KINASE YKOH"/>
    <property type="match status" value="1"/>
</dbReference>
<dbReference type="EMBL" id="VLKE01000001">
    <property type="protein sequence ID" value="TWH69577.1"/>
    <property type="molecule type" value="Genomic_DNA"/>
</dbReference>
<keyword evidence="8 15" id="KW-0418">Kinase</keyword>
<keyword evidence="5" id="KW-0597">Phosphoprotein</keyword>
<protein>
    <recommendedName>
        <fullName evidence="4">histidine kinase</fullName>
        <ecNumber evidence="4">2.7.13.3</ecNumber>
    </recommendedName>
</protein>
<proteinExistence type="predicted"/>
<accession>A0A562IF06</accession>
<evidence type="ECO:0000256" key="7">
    <source>
        <dbReference type="ARBA" id="ARBA00022692"/>
    </source>
</evidence>
<dbReference type="Pfam" id="PF00672">
    <property type="entry name" value="HAMP"/>
    <property type="match status" value="1"/>
</dbReference>
<dbReference type="InterPro" id="IPR003661">
    <property type="entry name" value="HisK_dim/P_dom"/>
</dbReference>
<evidence type="ECO:0000313" key="15">
    <source>
        <dbReference type="EMBL" id="TWH69577.1"/>
    </source>
</evidence>
<dbReference type="SUPFAM" id="SSF55874">
    <property type="entry name" value="ATPase domain of HSP90 chaperone/DNA topoisomerase II/histidine kinase"/>
    <property type="match status" value="1"/>
</dbReference>
<dbReference type="InterPro" id="IPR003660">
    <property type="entry name" value="HAMP_dom"/>
</dbReference>
<keyword evidence="6" id="KW-0808">Transferase</keyword>
<feature type="region of interest" description="Disordered" evidence="12">
    <location>
        <begin position="643"/>
        <end position="682"/>
    </location>
</feature>
<comment type="catalytic activity">
    <reaction evidence="1">
        <text>ATP + protein L-histidine = ADP + protein N-phospho-L-histidine.</text>
        <dbReference type="EC" id="2.7.13.3"/>
    </reaction>
</comment>
<keyword evidence="11" id="KW-0472">Membrane</keyword>
<dbReference type="PROSITE" id="PS50885">
    <property type="entry name" value="HAMP"/>
    <property type="match status" value="1"/>
</dbReference>
<comment type="cofactor">
    <cofactor evidence="2">
        <name>a divalent metal cation</name>
        <dbReference type="ChEBI" id="CHEBI:60240"/>
    </cofactor>
</comment>
<name>A0A562IF06_MICOL</name>
<dbReference type="Pfam" id="PF02518">
    <property type="entry name" value="HATPase_c"/>
    <property type="match status" value="1"/>
</dbReference>
<evidence type="ECO:0000256" key="4">
    <source>
        <dbReference type="ARBA" id="ARBA00012438"/>
    </source>
</evidence>
<keyword evidence="7" id="KW-0812">Transmembrane</keyword>